<dbReference type="InterPro" id="IPR041650">
    <property type="entry name" value="HEPN_Swt1"/>
</dbReference>
<evidence type="ECO:0000259" key="1">
    <source>
        <dbReference type="Pfam" id="PF18731"/>
    </source>
</evidence>
<dbReference type="Proteomes" id="UP000590442">
    <property type="component" value="Unassembled WGS sequence"/>
</dbReference>
<dbReference type="AlphaFoldDB" id="A0A846QNZ0"/>
<organism evidence="2 3">
    <name type="scientific">Saonia flava</name>
    <dbReference type="NCBI Taxonomy" id="523696"/>
    <lineage>
        <taxon>Bacteria</taxon>
        <taxon>Pseudomonadati</taxon>
        <taxon>Bacteroidota</taxon>
        <taxon>Flavobacteriia</taxon>
        <taxon>Flavobacteriales</taxon>
        <taxon>Flavobacteriaceae</taxon>
        <taxon>Saonia</taxon>
    </lineage>
</organism>
<accession>A0A846QNZ0</accession>
<dbReference type="RefSeq" id="WP_167960145.1">
    <property type="nucleotide sequence ID" value="NZ_JAATJJ010000001.1"/>
</dbReference>
<keyword evidence="3" id="KW-1185">Reference proteome</keyword>
<dbReference type="Pfam" id="PF18731">
    <property type="entry name" value="HEPN_Swt1"/>
    <property type="match status" value="1"/>
</dbReference>
<feature type="domain" description="Swt1-like HEPN" evidence="1">
    <location>
        <begin position="63"/>
        <end position="192"/>
    </location>
</feature>
<dbReference type="EMBL" id="JAATJJ010000001">
    <property type="protein sequence ID" value="NJB69838.1"/>
    <property type="molecule type" value="Genomic_DNA"/>
</dbReference>
<gene>
    <name evidence="2" type="ORF">GGR42_000300</name>
</gene>
<proteinExistence type="predicted"/>
<reference evidence="2 3" key="1">
    <citation type="submission" date="2020-03" db="EMBL/GenBank/DDBJ databases">
        <title>Genomic Encyclopedia of Type Strains, Phase IV (KMG-IV): sequencing the most valuable type-strain genomes for metagenomic binning, comparative biology and taxonomic classification.</title>
        <authorList>
            <person name="Goeker M."/>
        </authorList>
    </citation>
    <scope>NUCLEOTIDE SEQUENCE [LARGE SCALE GENOMIC DNA]</scope>
    <source>
        <strain evidence="2 3">DSM 29762</strain>
    </source>
</reference>
<sequence>MKNRLDSFLLKGMFSTYCIKDLQANGLLRLPTYDSQERKDHDLFAIASESVRTSSILMQRNFRILYVFENLVREFIISTFIDEDKTTEWFEKRANADMKKKLVDRKKNEEKNQWHTGRNEHPLFYMDFSDLSKLILAHWDVFKDYFPDQAWVSSRIKDSERTRNVIAHTNILSAEEGQRLEMHLRDWIRQIG</sequence>
<protein>
    <recommendedName>
        <fullName evidence="1">Swt1-like HEPN domain-containing protein</fullName>
    </recommendedName>
</protein>
<comment type="caution">
    <text evidence="2">The sequence shown here is derived from an EMBL/GenBank/DDBJ whole genome shotgun (WGS) entry which is preliminary data.</text>
</comment>
<name>A0A846QNZ0_9FLAO</name>
<evidence type="ECO:0000313" key="3">
    <source>
        <dbReference type="Proteomes" id="UP000590442"/>
    </source>
</evidence>
<evidence type="ECO:0000313" key="2">
    <source>
        <dbReference type="EMBL" id="NJB69838.1"/>
    </source>
</evidence>